<dbReference type="PANTHER" id="PTHR43857">
    <property type="entry name" value="BLR7761 PROTEIN"/>
    <property type="match status" value="1"/>
</dbReference>
<feature type="compositionally biased region" description="Basic residues" evidence="1">
    <location>
        <begin position="188"/>
        <end position="197"/>
    </location>
</feature>
<comment type="caution">
    <text evidence="2">The sequence shown here is derived from an EMBL/GenBank/DDBJ whole genome shotgun (WGS) entry which is preliminary data.</text>
</comment>
<dbReference type="InterPro" id="IPR035959">
    <property type="entry name" value="RutC-like_sf"/>
</dbReference>
<dbReference type="SUPFAM" id="SSF55298">
    <property type="entry name" value="YjgF-like"/>
    <property type="match status" value="1"/>
</dbReference>
<proteinExistence type="predicted"/>
<evidence type="ECO:0000313" key="2">
    <source>
        <dbReference type="EMBL" id="NYH54600.1"/>
    </source>
</evidence>
<dbReference type="EMBL" id="JACCHL010000001">
    <property type="protein sequence ID" value="NYH54600.1"/>
    <property type="molecule type" value="Genomic_DNA"/>
</dbReference>
<dbReference type="CDD" id="cd00448">
    <property type="entry name" value="YjgF_YER057c_UK114_family"/>
    <property type="match status" value="1"/>
</dbReference>
<reference evidence="2 3" key="1">
    <citation type="submission" date="2020-07" db="EMBL/GenBank/DDBJ databases">
        <title>Sequencing the genomes of 1000 actinobacteria strains.</title>
        <authorList>
            <person name="Klenk H.-P."/>
        </authorList>
    </citation>
    <scope>NUCLEOTIDE SEQUENCE [LARGE SCALE GENOMIC DNA]</scope>
    <source>
        <strain evidence="2 3">DSM 45278</strain>
    </source>
</reference>
<feature type="region of interest" description="Disordered" evidence="1">
    <location>
        <begin position="159"/>
        <end position="197"/>
    </location>
</feature>
<evidence type="ECO:0000256" key="1">
    <source>
        <dbReference type="SAM" id="MobiDB-lite"/>
    </source>
</evidence>
<dbReference type="Gene3D" id="3.30.1330.40">
    <property type="entry name" value="RutC-like"/>
    <property type="match status" value="1"/>
</dbReference>
<gene>
    <name evidence="2" type="ORF">HNR06_004189</name>
</gene>
<dbReference type="InterPro" id="IPR006175">
    <property type="entry name" value="YjgF/YER057c/UK114"/>
</dbReference>
<dbReference type="PANTHER" id="PTHR43857:SF1">
    <property type="entry name" value="YJGH FAMILY PROTEIN"/>
    <property type="match status" value="1"/>
</dbReference>
<sequence length="197" mass="21124">MGRTPHEIVNPLSLNEPVGFSHALVVSPGRVVHVGGQCARRSDGTVVGAGVVEQFDRALANMVEALRAAGADPAHVVDMRVFTTDMPAYRAESGTVGAVYRRYMGRFYPPMTVLGVTGLLDPDALVEVLCTAVVPEVPESGPMRAEETWKLVEEVEDTLVSDARDEDVPGAPDAPGGTPGRERFQPSSHRRAPRRSP</sequence>
<dbReference type="RefSeq" id="WP_179811008.1">
    <property type="nucleotide sequence ID" value="NZ_JACCHL010000001.1"/>
</dbReference>
<accession>A0A7Z0BLU7</accession>
<evidence type="ECO:0000313" key="3">
    <source>
        <dbReference type="Proteomes" id="UP000584931"/>
    </source>
</evidence>
<dbReference type="Proteomes" id="UP000584931">
    <property type="component" value="Unassembled WGS sequence"/>
</dbReference>
<organism evidence="2 3">
    <name type="scientific">Nocardiopsis sinuspersici</name>
    <dbReference type="NCBI Taxonomy" id="501010"/>
    <lineage>
        <taxon>Bacteria</taxon>
        <taxon>Bacillati</taxon>
        <taxon>Actinomycetota</taxon>
        <taxon>Actinomycetes</taxon>
        <taxon>Streptosporangiales</taxon>
        <taxon>Nocardiopsidaceae</taxon>
        <taxon>Nocardiopsis</taxon>
    </lineage>
</organism>
<name>A0A7Z0BLU7_9ACTN</name>
<dbReference type="AlphaFoldDB" id="A0A7Z0BLU7"/>
<dbReference type="Pfam" id="PF01042">
    <property type="entry name" value="Ribonuc_L-PSP"/>
    <property type="match status" value="1"/>
</dbReference>
<protein>
    <submittedName>
        <fullName evidence="2">Enamine deaminase RidA (YjgF/YER057c/UK114 family)</fullName>
    </submittedName>
</protein>